<feature type="coiled-coil region" evidence="2">
    <location>
        <begin position="748"/>
        <end position="782"/>
    </location>
</feature>
<dbReference type="AlphaFoldDB" id="A0AAV6JUZ4"/>
<evidence type="ECO:0008006" key="6">
    <source>
        <dbReference type="Google" id="ProtNLM"/>
    </source>
</evidence>
<proteinExistence type="predicted"/>
<feature type="region of interest" description="Disordered" evidence="3">
    <location>
        <begin position="972"/>
        <end position="1043"/>
    </location>
</feature>
<dbReference type="PANTHER" id="PTHR23160">
    <property type="entry name" value="SYNAPTONEMAL COMPLEX PROTEIN-RELATED"/>
    <property type="match status" value="1"/>
</dbReference>
<dbReference type="PANTHER" id="PTHR23160:SF3">
    <property type="entry name" value="SYNAPTONEMAL COMPLEX PROTEIN 1-RELATED"/>
    <property type="match status" value="1"/>
</dbReference>
<comment type="caution">
    <text evidence="4">The sequence shown here is derived from an EMBL/GenBank/DDBJ whole genome shotgun (WGS) entry which is preliminary data.</text>
</comment>
<keyword evidence="5" id="KW-1185">Reference proteome</keyword>
<dbReference type="GO" id="GO:0007131">
    <property type="term" value="P:reciprocal meiotic recombination"/>
    <property type="evidence" value="ECO:0007669"/>
    <property type="project" value="TreeGrafter"/>
</dbReference>
<dbReference type="SUPFAM" id="SSF57997">
    <property type="entry name" value="Tropomyosin"/>
    <property type="match status" value="1"/>
</dbReference>
<evidence type="ECO:0000256" key="2">
    <source>
        <dbReference type="SAM" id="Coils"/>
    </source>
</evidence>
<dbReference type="EMBL" id="JACTNZ010000006">
    <property type="protein sequence ID" value="KAG5544014.1"/>
    <property type="molecule type" value="Genomic_DNA"/>
</dbReference>
<protein>
    <recommendedName>
        <fullName evidence="6">Synaptonemal complex protein 1</fullName>
    </recommendedName>
</protein>
<feature type="coiled-coil region" evidence="2">
    <location>
        <begin position="400"/>
        <end position="476"/>
    </location>
</feature>
<evidence type="ECO:0000256" key="1">
    <source>
        <dbReference type="ARBA" id="ARBA00023054"/>
    </source>
</evidence>
<feature type="coiled-coil region" evidence="2">
    <location>
        <begin position="214"/>
        <end position="374"/>
    </location>
</feature>
<gene>
    <name evidence="4" type="ORF">RHGRI_016686</name>
</gene>
<evidence type="ECO:0000313" key="4">
    <source>
        <dbReference type="EMBL" id="KAG5544014.1"/>
    </source>
</evidence>
<keyword evidence="1 2" id="KW-0175">Coiled coil</keyword>
<name>A0AAV6JUZ4_9ERIC</name>
<feature type="region of interest" description="Disordered" evidence="3">
    <location>
        <begin position="83"/>
        <end position="109"/>
    </location>
</feature>
<feature type="coiled-coil region" evidence="2">
    <location>
        <begin position="552"/>
        <end position="716"/>
    </location>
</feature>
<reference evidence="4 5" key="1">
    <citation type="submission" date="2020-08" db="EMBL/GenBank/DDBJ databases">
        <title>Plant Genome Project.</title>
        <authorList>
            <person name="Zhang R.-G."/>
        </authorList>
    </citation>
    <scope>NUCLEOTIDE SEQUENCE [LARGE SCALE GENOMIC DNA]</scope>
    <source>
        <strain evidence="4">WSP0</strain>
        <tissue evidence="4">Leaf</tissue>
    </source>
</reference>
<evidence type="ECO:0000256" key="3">
    <source>
        <dbReference type="SAM" id="MobiDB-lite"/>
    </source>
</evidence>
<dbReference type="Proteomes" id="UP000823749">
    <property type="component" value="Chromosome 6"/>
</dbReference>
<sequence length="1043" mass="118966">MAETAPDQRCFVVFTAPRRPGRSPTFCFFPPPPTAASSVSFELLPPSCTKCLVEFLSSSSVLLTDELTDKNSQAETLLLRLSPPKTTGLRRQHEESTENTSTIEEETVFSRNNPPTPWFGLEFVCHYGGRANVVRMTVEVGHEEEESGGNGALLLSPHTVFNTICPTARRLVGLSGMKNLDQFRSSLSGSVSGAAKTYSNSGPSGSFANLKLTAEKLVKEQASAKTDLELANNKMKKLTEHIHALEEKLQYAFNENAKLRVKQKEDEKLWKGLESKFTSTKTLCDQLTETLQHLAGQVHDAEKDKEFFEDKLSSSASAIDNLHDQMKTLSLKLESSEESVRNCEKEFKELSIEKDEAEKSFRNEQCKAANLIDEKVRLALNSDTTIKHLEATVTADRLGMESLNSKLEELHCELRFKEDDLKHLRISEEMLEKEKSDLLTSNKEFASKLDKALQEIRNLEDFANLLAAKLNELDKQSLTFSDKVVQLNSLYDSCFKLVQVEKDLGSQCAKKQYDQLHSMTLHVTSEKNALQVVNKELNNTIIELRKGQEFAMVQHAEECHLAEERIRRLESEAESLLSRKSEMELLLNKSGGEIKTLSESLILSESKMQDLLLKISALESESKDSTEKLQEEIQKKLEEVESLQEQIDKHKQHRDSLEKQVGQLQTTLEEKEQLVLRSTDREKELEDKKAELQAALVDAESKLSEAKMQYDSMLESKQLELSRHLKELSRRNDQAINDIRRKFEVEKLESVTIEKEKADKAVQEMERKCDQKLAEHKEESQQYLMRIQEEHAALITRIQQEHSTKELNLKYNHSEELKRVQLQAENELREKTTLLRNEHEVQIRALKCQHEDECRKLQEELDIQKSKEDRQRALLQLQWKVMSDKPPEDQEVNSKKNHSVSSTKVRNSEGGRRSQRALVSVENEQKDSPYLKATQTPVSTLLKKVEKVNTGSVMSIPKHSRKVTHREYEVETSNGRTITKRRKTKSTVMFEDPTKRKKGTPKVTTPRDVRKGMKGGNPHPSNIGDLFSEGSLNPYADDPYAFD</sequence>
<evidence type="ECO:0000313" key="5">
    <source>
        <dbReference type="Proteomes" id="UP000823749"/>
    </source>
</evidence>
<organism evidence="4 5">
    <name type="scientific">Rhododendron griersonianum</name>
    <dbReference type="NCBI Taxonomy" id="479676"/>
    <lineage>
        <taxon>Eukaryota</taxon>
        <taxon>Viridiplantae</taxon>
        <taxon>Streptophyta</taxon>
        <taxon>Embryophyta</taxon>
        <taxon>Tracheophyta</taxon>
        <taxon>Spermatophyta</taxon>
        <taxon>Magnoliopsida</taxon>
        <taxon>eudicotyledons</taxon>
        <taxon>Gunneridae</taxon>
        <taxon>Pentapetalae</taxon>
        <taxon>asterids</taxon>
        <taxon>Ericales</taxon>
        <taxon>Ericaceae</taxon>
        <taxon>Ericoideae</taxon>
        <taxon>Rhodoreae</taxon>
        <taxon>Rhododendron</taxon>
    </lineage>
</organism>
<feature type="compositionally biased region" description="Basic and acidic residues" evidence="3">
    <location>
        <begin position="882"/>
        <end position="894"/>
    </location>
</feature>
<feature type="region of interest" description="Disordered" evidence="3">
    <location>
        <begin position="882"/>
        <end position="932"/>
    </location>
</feature>
<accession>A0AAV6JUZ4</accession>